<dbReference type="PANTHER" id="PTHR35526">
    <property type="entry name" value="ANTI-SIGMA-F FACTOR RSBW-RELATED"/>
    <property type="match status" value="1"/>
</dbReference>
<evidence type="ECO:0000256" key="2">
    <source>
        <dbReference type="SAM" id="MobiDB-lite"/>
    </source>
</evidence>
<keyword evidence="4" id="KW-0067">ATP-binding</keyword>
<sequence length="157" mass="16544">MSSPIPRPAVPARPGPAAGRSQSLTFPCAPVVVPQVRGLLGDLLLAWGLPSGHELAYDLRLIATELVANVIEHAADSAPDLTVTLQLADGTVSFGVRDGHPFLPEPRDGADDPCADDTSGRGRLIIRTLAAEAGGTTHVERHPDGKTLWVRLPWPGE</sequence>
<evidence type="ECO:0000259" key="3">
    <source>
        <dbReference type="Pfam" id="PF13581"/>
    </source>
</evidence>
<comment type="caution">
    <text evidence="4">The sequence shown here is derived from an EMBL/GenBank/DDBJ whole genome shotgun (WGS) entry which is preliminary data.</text>
</comment>
<dbReference type="GO" id="GO:0005524">
    <property type="term" value="F:ATP binding"/>
    <property type="evidence" value="ECO:0007669"/>
    <property type="project" value="UniProtKB-KW"/>
</dbReference>
<keyword evidence="1" id="KW-0808">Transferase</keyword>
<evidence type="ECO:0000313" key="4">
    <source>
        <dbReference type="EMBL" id="MEU8134470.1"/>
    </source>
</evidence>
<gene>
    <name evidence="4" type="ORF">AB0C36_13265</name>
</gene>
<accession>A0ABV3DFD8</accession>
<feature type="region of interest" description="Disordered" evidence="2">
    <location>
        <begin position="1"/>
        <end position="21"/>
    </location>
</feature>
<keyword evidence="5" id="KW-1185">Reference proteome</keyword>
<keyword evidence="1" id="KW-0723">Serine/threonine-protein kinase</keyword>
<proteinExistence type="predicted"/>
<name>A0ABV3DFD8_9ACTN</name>
<keyword evidence="4" id="KW-0547">Nucleotide-binding</keyword>
<organism evidence="4 5">
    <name type="scientific">Streptodolium elevatio</name>
    <dbReference type="NCBI Taxonomy" id="3157996"/>
    <lineage>
        <taxon>Bacteria</taxon>
        <taxon>Bacillati</taxon>
        <taxon>Actinomycetota</taxon>
        <taxon>Actinomycetes</taxon>
        <taxon>Kitasatosporales</taxon>
        <taxon>Streptomycetaceae</taxon>
        <taxon>Streptodolium</taxon>
    </lineage>
</organism>
<evidence type="ECO:0000313" key="5">
    <source>
        <dbReference type="Proteomes" id="UP001551482"/>
    </source>
</evidence>
<dbReference type="InterPro" id="IPR036890">
    <property type="entry name" value="HATPase_C_sf"/>
</dbReference>
<dbReference type="Gene3D" id="3.30.565.10">
    <property type="entry name" value="Histidine kinase-like ATPase, C-terminal domain"/>
    <property type="match status" value="1"/>
</dbReference>
<dbReference type="SUPFAM" id="SSF55874">
    <property type="entry name" value="ATPase domain of HSP90 chaperone/DNA topoisomerase II/histidine kinase"/>
    <property type="match status" value="1"/>
</dbReference>
<evidence type="ECO:0000256" key="1">
    <source>
        <dbReference type="ARBA" id="ARBA00022527"/>
    </source>
</evidence>
<feature type="compositionally biased region" description="Pro residues" evidence="2">
    <location>
        <begin position="1"/>
        <end position="14"/>
    </location>
</feature>
<reference evidence="4 5" key="1">
    <citation type="submission" date="2024-06" db="EMBL/GenBank/DDBJ databases">
        <title>The Natural Products Discovery Center: Release of the First 8490 Sequenced Strains for Exploring Actinobacteria Biosynthetic Diversity.</title>
        <authorList>
            <person name="Kalkreuter E."/>
            <person name="Kautsar S.A."/>
            <person name="Yang D."/>
            <person name="Bader C.D."/>
            <person name="Teijaro C.N."/>
            <person name="Fluegel L."/>
            <person name="Davis C.M."/>
            <person name="Simpson J.R."/>
            <person name="Lauterbach L."/>
            <person name="Steele A.D."/>
            <person name="Gui C."/>
            <person name="Meng S."/>
            <person name="Li G."/>
            <person name="Viehrig K."/>
            <person name="Ye F."/>
            <person name="Su P."/>
            <person name="Kiefer A.F."/>
            <person name="Nichols A."/>
            <person name="Cepeda A.J."/>
            <person name="Yan W."/>
            <person name="Fan B."/>
            <person name="Jiang Y."/>
            <person name="Adhikari A."/>
            <person name="Zheng C.-J."/>
            <person name="Schuster L."/>
            <person name="Cowan T.M."/>
            <person name="Smanski M.J."/>
            <person name="Chevrette M.G."/>
            <person name="De Carvalho L.P.S."/>
            <person name="Shen B."/>
        </authorList>
    </citation>
    <scope>NUCLEOTIDE SEQUENCE [LARGE SCALE GENOMIC DNA]</scope>
    <source>
        <strain evidence="4 5">NPDC048946</strain>
    </source>
</reference>
<dbReference type="Proteomes" id="UP001551482">
    <property type="component" value="Unassembled WGS sequence"/>
</dbReference>
<dbReference type="RefSeq" id="WP_358353145.1">
    <property type="nucleotide sequence ID" value="NZ_JBEZFP010000027.1"/>
</dbReference>
<dbReference type="Pfam" id="PF13581">
    <property type="entry name" value="HATPase_c_2"/>
    <property type="match status" value="1"/>
</dbReference>
<feature type="domain" description="Histidine kinase/HSP90-like ATPase" evidence="3">
    <location>
        <begin position="30"/>
        <end position="151"/>
    </location>
</feature>
<dbReference type="PANTHER" id="PTHR35526:SF3">
    <property type="entry name" value="ANTI-SIGMA-F FACTOR RSBW"/>
    <property type="match status" value="1"/>
</dbReference>
<keyword evidence="1" id="KW-0418">Kinase</keyword>
<dbReference type="EMBL" id="JBEZFP010000027">
    <property type="protein sequence ID" value="MEU8134470.1"/>
    <property type="molecule type" value="Genomic_DNA"/>
</dbReference>
<dbReference type="CDD" id="cd16936">
    <property type="entry name" value="HATPase_RsbW-like"/>
    <property type="match status" value="1"/>
</dbReference>
<protein>
    <submittedName>
        <fullName evidence="4">ATP-binding protein</fullName>
    </submittedName>
</protein>
<dbReference type="InterPro" id="IPR050267">
    <property type="entry name" value="Anti-sigma-factor_SerPK"/>
</dbReference>
<dbReference type="InterPro" id="IPR003594">
    <property type="entry name" value="HATPase_dom"/>
</dbReference>